<feature type="repeat" description="WD" evidence="5">
    <location>
        <begin position="30"/>
        <end position="60"/>
    </location>
</feature>
<keyword evidence="3 5" id="KW-0853">WD repeat</keyword>
<dbReference type="InterPro" id="IPR016024">
    <property type="entry name" value="ARM-type_fold"/>
</dbReference>
<evidence type="ECO:0000256" key="2">
    <source>
        <dbReference type="ARBA" id="ARBA00022490"/>
    </source>
</evidence>
<dbReference type="PROSITE" id="PS51396">
    <property type="entry name" value="PUL"/>
    <property type="match status" value="1"/>
</dbReference>
<proteinExistence type="inferred from homology"/>
<name>A0A6V7X2P9_MELEN</name>
<dbReference type="GO" id="GO:0005634">
    <property type="term" value="C:nucleus"/>
    <property type="evidence" value="ECO:0007669"/>
    <property type="project" value="TreeGrafter"/>
</dbReference>
<dbReference type="InterPro" id="IPR036322">
    <property type="entry name" value="WD40_repeat_dom_sf"/>
</dbReference>
<keyword evidence="2" id="KW-0963">Cytoplasm</keyword>
<reference evidence="7 8" key="1">
    <citation type="submission" date="2020-08" db="EMBL/GenBank/DDBJ databases">
        <authorList>
            <person name="Koutsovoulos G."/>
            <person name="Danchin GJ E."/>
        </authorList>
    </citation>
    <scope>NUCLEOTIDE SEQUENCE [LARGE SCALE GENOMIC DNA]</scope>
</reference>
<dbReference type="Gene3D" id="1.25.10.10">
    <property type="entry name" value="Leucine-rich Repeat Variant"/>
    <property type="match status" value="1"/>
</dbReference>
<evidence type="ECO:0000256" key="4">
    <source>
        <dbReference type="ARBA" id="ARBA00022737"/>
    </source>
</evidence>
<dbReference type="PANTHER" id="PTHR19849">
    <property type="entry name" value="PHOSPHOLIPASE A-2-ACTIVATING PROTEIN"/>
    <property type="match status" value="1"/>
</dbReference>
<evidence type="ECO:0000313" key="7">
    <source>
        <dbReference type="EMBL" id="CAD2193564.1"/>
    </source>
</evidence>
<dbReference type="PROSITE" id="PS50294">
    <property type="entry name" value="WD_REPEATS_REGION"/>
    <property type="match status" value="2"/>
</dbReference>
<feature type="domain" description="PUL" evidence="6">
    <location>
        <begin position="435"/>
        <end position="714"/>
    </location>
</feature>
<dbReference type="Pfam" id="PF00400">
    <property type="entry name" value="WD40"/>
    <property type="match status" value="4"/>
</dbReference>
<dbReference type="InterPro" id="IPR015943">
    <property type="entry name" value="WD40/YVTN_repeat-like_dom_sf"/>
</dbReference>
<dbReference type="SMART" id="SM00320">
    <property type="entry name" value="WD40"/>
    <property type="match status" value="6"/>
</dbReference>
<keyword evidence="4" id="KW-0677">Repeat</keyword>
<organism evidence="7 8">
    <name type="scientific">Meloidogyne enterolobii</name>
    <name type="common">Root-knot nematode worm</name>
    <name type="synonym">Meloidogyne mayaguensis</name>
    <dbReference type="NCBI Taxonomy" id="390850"/>
    <lineage>
        <taxon>Eukaryota</taxon>
        <taxon>Metazoa</taxon>
        <taxon>Ecdysozoa</taxon>
        <taxon>Nematoda</taxon>
        <taxon>Chromadorea</taxon>
        <taxon>Rhabditida</taxon>
        <taxon>Tylenchina</taxon>
        <taxon>Tylenchomorpha</taxon>
        <taxon>Tylenchoidea</taxon>
        <taxon>Meloidogynidae</taxon>
        <taxon>Meloidogyninae</taxon>
        <taxon>Meloidogyne</taxon>
    </lineage>
</organism>
<dbReference type="EMBL" id="CAJEWN010001040">
    <property type="protein sequence ID" value="CAD2193564.1"/>
    <property type="molecule type" value="Genomic_DNA"/>
</dbReference>
<dbReference type="GO" id="GO:0010992">
    <property type="term" value="P:ubiquitin recycling"/>
    <property type="evidence" value="ECO:0007669"/>
    <property type="project" value="TreeGrafter"/>
</dbReference>
<feature type="repeat" description="WD" evidence="5">
    <location>
        <begin position="122"/>
        <end position="156"/>
    </location>
</feature>
<comment type="similarity">
    <text evidence="1">Belongs to the WD repeat PLAP family.</text>
</comment>
<dbReference type="Proteomes" id="UP000580250">
    <property type="component" value="Unassembled WGS sequence"/>
</dbReference>
<gene>
    <name evidence="7" type="ORF">MENT_LOCUS46523</name>
</gene>
<feature type="repeat" description="WD" evidence="5">
    <location>
        <begin position="171"/>
        <end position="204"/>
    </location>
</feature>
<dbReference type="GO" id="GO:0005737">
    <property type="term" value="C:cytoplasm"/>
    <property type="evidence" value="ECO:0007669"/>
    <property type="project" value="TreeGrafter"/>
</dbReference>
<dbReference type="SUPFAM" id="SSF50978">
    <property type="entry name" value="WD40 repeat-like"/>
    <property type="match status" value="1"/>
</dbReference>
<dbReference type="InterPro" id="IPR013535">
    <property type="entry name" value="PUL_dom"/>
</dbReference>
<feature type="repeat" description="WD" evidence="5">
    <location>
        <begin position="213"/>
        <end position="253"/>
    </location>
</feature>
<dbReference type="GO" id="GO:0043130">
    <property type="term" value="F:ubiquitin binding"/>
    <property type="evidence" value="ECO:0007669"/>
    <property type="project" value="TreeGrafter"/>
</dbReference>
<dbReference type="Gene3D" id="2.130.10.10">
    <property type="entry name" value="YVTN repeat-like/Quinoprotein amine dehydrogenase"/>
    <property type="match status" value="1"/>
</dbReference>
<dbReference type="PANTHER" id="PTHR19849:SF0">
    <property type="entry name" value="PHOSPHOLIPASE A-2-ACTIVATING PROTEIN"/>
    <property type="match status" value="1"/>
</dbReference>
<evidence type="ECO:0000256" key="3">
    <source>
        <dbReference type="ARBA" id="ARBA00022574"/>
    </source>
</evidence>
<accession>A0A6V7X2P9</accession>
<dbReference type="PROSITE" id="PS50082">
    <property type="entry name" value="WD_REPEATS_2"/>
    <property type="match status" value="4"/>
</dbReference>
<dbReference type="InterPro" id="IPR011989">
    <property type="entry name" value="ARM-like"/>
</dbReference>
<dbReference type="OrthoDB" id="10265988at2759"/>
<evidence type="ECO:0000259" key="6">
    <source>
        <dbReference type="PROSITE" id="PS51396"/>
    </source>
</evidence>
<dbReference type="SUPFAM" id="SSF48371">
    <property type="entry name" value="ARM repeat"/>
    <property type="match status" value="1"/>
</dbReference>
<dbReference type="GO" id="GO:0043161">
    <property type="term" value="P:proteasome-mediated ubiquitin-dependent protein catabolic process"/>
    <property type="evidence" value="ECO:0007669"/>
    <property type="project" value="TreeGrafter"/>
</dbReference>
<protein>
    <recommendedName>
        <fullName evidence="6">PUL domain-containing protein</fullName>
    </recommendedName>
</protein>
<dbReference type="Pfam" id="PF08324">
    <property type="entry name" value="PUL"/>
    <property type="match status" value="1"/>
</dbReference>
<evidence type="ECO:0000256" key="5">
    <source>
        <dbReference type="PROSITE-ProRule" id="PRU00221"/>
    </source>
</evidence>
<dbReference type="InterPro" id="IPR001680">
    <property type="entry name" value="WD40_rpt"/>
</dbReference>
<evidence type="ECO:0000313" key="8">
    <source>
        <dbReference type="Proteomes" id="UP000580250"/>
    </source>
</evidence>
<evidence type="ECO:0000256" key="1">
    <source>
        <dbReference type="ARBA" id="ARBA00008495"/>
    </source>
</evidence>
<sequence length="718" mass="79240">MDTSDECSTSKIISSNNDNDNLQFSLSAIIQAHSDDAKCVIETPTGTLISGGRDGFMKIWTNEGINWTNTSTVQQKDCLAINSIALGSAPDAGFESLIFLGRKNGSVAIYNASNTEEPVKVLQGHKSNVCALYFDDKTGFLMSGSWDHNAVVWPLELLLKEGPDRVPIGFLSGHKCSVWAVATVPSKLPKFLTGSADKSIKLWSKDYDVITEFFGHTDVVRSLIVISEVYFFSTSNDATIILWDIPNCTRLRNFLPQHDNFIYTMSLLHIPSKDDFLLSAGEGGCIDIWKLGADANLVHKFSMKVPVQSIWSISALRNGDFAIASSSGMVLIFTADPSRRAPDDIQEFFYSSQYEELAFKEKETQAAKDPTFDMSRFSTKNDNVAANDGFFHQVVTEQNGNAADFQDPITGSGRYVPGTSSVKPVAIDKKRPQNNFVPLGDFYSFGKEGVSQKLFACLLDMNLTLFQPLKMTDDEICSASQILKDNTEFEITECHVVTLEKALGWPLERAVPALDLFRIALLHPKLNEIFCSLKPVLGNPPKGQSTISRLLSLLTKDSPDPILILSCRSLANAASHNYGREMLLSATSAFSSFIPEQLYSPKQALQQISSATALANFASILLKNSEAKSNVTELGPREDILRSLILVLQKTNNYSNYSPIALFRILQTIIMLMWGQSTLIYLAIEQNLPSILKQIKDGVSDEDIKSLIRDAEGMIFAI</sequence>
<comment type="caution">
    <text evidence="7">The sequence shown here is derived from an EMBL/GenBank/DDBJ whole genome shotgun (WGS) entry which is preliminary data.</text>
</comment>
<dbReference type="AlphaFoldDB" id="A0A6V7X2P9"/>